<protein>
    <submittedName>
        <fullName evidence="2">Uncharacterized protein</fullName>
    </submittedName>
</protein>
<sequence length="99" mass="11087">MSRSTFLPPSSTKAQPASNVSPLHHSGSTTMRGLLPFQAEIMDEGLYRLHERLRAINPNVQQVVWALNVALNQHGWAIRTVEDLECFMDAAEAWGQEND</sequence>
<feature type="region of interest" description="Disordered" evidence="1">
    <location>
        <begin position="1"/>
        <end position="27"/>
    </location>
</feature>
<organism evidence="2 3">
    <name type="scientific">Grimontia marina</name>
    <dbReference type="NCBI Taxonomy" id="646534"/>
    <lineage>
        <taxon>Bacteria</taxon>
        <taxon>Pseudomonadati</taxon>
        <taxon>Pseudomonadota</taxon>
        <taxon>Gammaproteobacteria</taxon>
        <taxon>Vibrionales</taxon>
        <taxon>Vibrionaceae</taxon>
        <taxon>Grimontia</taxon>
    </lineage>
</organism>
<dbReference type="EMBL" id="FIZY01000145">
    <property type="protein sequence ID" value="CZF87101.1"/>
    <property type="molecule type" value="Genomic_DNA"/>
</dbReference>
<keyword evidence="3" id="KW-1185">Reference proteome</keyword>
<accession>A0A128FLF7</accession>
<dbReference type="Proteomes" id="UP000073601">
    <property type="component" value="Unassembled WGS sequence"/>
</dbReference>
<name>A0A128FLF7_9GAMM</name>
<dbReference type="RefSeq" id="WP_062715482.1">
    <property type="nucleotide sequence ID" value="NZ_CAWRCI010000145.1"/>
</dbReference>
<gene>
    <name evidence="2" type="ORF">GMA8713_05147</name>
</gene>
<proteinExistence type="predicted"/>
<dbReference type="OrthoDB" id="5820696at2"/>
<reference evidence="3" key="1">
    <citation type="submission" date="2016-02" db="EMBL/GenBank/DDBJ databases">
        <authorList>
            <person name="Rodrigo-Torres Lidia"/>
            <person name="Arahal R.David."/>
        </authorList>
    </citation>
    <scope>NUCLEOTIDE SEQUENCE [LARGE SCALE GENOMIC DNA]</scope>
    <source>
        <strain evidence="3">CECT 8713</strain>
    </source>
</reference>
<evidence type="ECO:0000256" key="1">
    <source>
        <dbReference type="SAM" id="MobiDB-lite"/>
    </source>
</evidence>
<evidence type="ECO:0000313" key="2">
    <source>
        <dbReference type="EMBL" id="CZF87101.1"/>
    </source>
</evidence>
<evidence type="ECO:0000313" key="3">
    <source>
        <dbReference type="Proteomes" id="UP000073601"/>
    </source>
</evidence>
<dbReference type="AlphaFoldDB" id="A0A128FLF7"/>